<dbReference type="InterPro" id="IPR023795">
    <property type="entry name" value="Serpin_CS"/>
</dbReference>
<sequence>MITAKPASLLMWGLLGMSVQDDYDDLGEKRALTGVAQFTTEVYQVMRGVMRGSFVTCPICTIWNVAMLLLGSKDLTLLQLNSALHFNHDLDQFKMGTQEFREFLEDNSNSVSAASGMFPSNSLSLKRGFVSDAGTYLNAAVHAVDYNKGDEAATAINQWALERTNSTIGNLTNASELRASMNMLLINIAYFKGKFETKFEITQPKNFFVKQTLRKKVTMMKTNVETLYGDYEDLESRVIQLDFDEIGLVNIFLDPDFSGIIDATSKGVKVDSVIQKVTLNINEEGSEEEGEEELQDTSSEADKSEIRKIEFRANHPFLFVIRDTVHNMVFLVGRMDNHCGKTNLSTPDQDSNLNIPVIGSQVYCKSSAFEHATSEAD</sequence>
<evidence type="ECO:0000259" key="5">
    <source>
        <dbReference type="SMART" id="SM00093"/>
    </source>
</evidence>
<reference evidence="6" key="1">
    <citation type="submission" date="2020-11" db="EMBL/GenBank/DDBJ databases">
        <authorList>
            <person name="Tran Van P."/>
        </authorList>
    </citation>
    <scope>NUCLEOTIDE SEQUENCE</scope>
</reference>
<evidence type="ECO:0000256" key="1">
    <source>
        <dbReference type="ARBA" id="ARBA00009500"/>
    </source>
</evidence>
<name>A0A7R8VLY4_TIMDO</name>
<dbReference type="InterPro" id="IPR036186">
    <property type="entry name" value="Serpin_sf"/>
</dbReference>
<dbReference type="PROSITE" id="PS00284">
    <property type="entry name" value="SERPIN"/>
    <property type="match status" value="1"/>
</dbReference>
<dbReference type="EMBL" id="OA567941">
    <property type="protein sequence ID" value="CAD7200972.1"/>
    <property type="molecule type" value="Genomic_DNA"/>
</dbReference>
<accession>A0A7R8VLY4</accession>
<feature type="domain" description="Serpin" evidence="5">
    <location>
        <begin position="40"/>
        <end position="338"/>
    </location>
</feature>
<keyword evidence="2" id="KW-0646">Protease inhibitor</keyword>
<dbReference type="PANTHER" id="PTHR11461:SF211">
    <property type="entry name" value="GH10112P-RELATED"/>
    <property type="match status" value="1"/>
</dbReference>
<dbReference type="InterPro" id="IPR042178">
    <property type="entry name" value="Serpin_sf_1"/>
</dbReference>
<dbReference type="PANTHER" id="PTHR11461">
    <property type="entry name" value="SERINE PROTEASE INHIBITOR, SERPIN"/>
    <property type="match status" value="1"/>
</dbReference>
<dbReference type="SUPFAM" id="SSF56574">
    <property type="entry name" value="Serpins"/>
    <property type="match status" value="1"/>
</dbReference>
<dbReference type="InterPro" id="IPR042185">
    <property type="entry name" value="Serpin_sf_2"/>
</dbReference>
<comment type="similarity">
    <text evidence="1 4">Belongs to the serpin family.</text>
</comment>
<dbReference type="AlphaFoldDB" id="A0A7R8VLY4"/>
<evidence type="ECO:0000256" key="4">
    <source>
        <dbReference type="RuleBase" id="RU000411"/>
    </source>
</evidence>
<dbReference type="Gene3D" id="3.30.497.10">
    <property type="entry name" value="Antithrombin, subunit I, domain 2"/>
    <property type="match status" value="2"/>
</dbReference>
<dbReference type="InterPro" id="IPR000215">
    <property type="entry name" value="Serpin_fam"/>
</dbReference>
<organism evidence="6">
    <name type="scientific">Timema douglasi</name>
    <name type="common">Walking stick</name>
    <dbReference type="NCBI Taxonomy" id="61478"/>
    <lineage>
        <taxon>Eukaryota</taxon>
        <taxon>Metazoa</taxon>
        <taxon>Ecdysozoa</taxon>
        <taxon>Arthropoda</taxon>
        <taxon>Hexapoda</taxon>
        <taxon>Insecta</taxon>
        <taxon>Pterygota</taxon>
        <taxon>Neoptera</taxon>
        <taxon>Polyneoptera</taxon>
        <taxon>Phasmatodea</taxon>
        <taxon>Timematodea</taxon>
        <taxon>Timematoidea</taxon>
        <taxon>Timematidae</taxon>
        <taxon>Timema</taxon>
    </lineage>
</organism>
<dbReference type="GO" id="GO:0004867">
    <property type="term" value="F:serine-type endopeptidase inhibitor activity"/>
    <property type="evidence" value="ECO:0007669"/>
    <property type="project" value="UniProtKB-KW"/>
</dbReference>
<gene>
    <name evidence="6" type="ORF">TDIB3V08_LOCUS7181</name>
</gene>
<evidence type="ECO:0000313" key="6">
    <source>
        <dbReference type="EMBL" id="CAD7200972.1"/>
    </source>
</evidence>
<dbReference type="GO" id="GO:0005615">
    <property type="term" value="C:extracellular space"/>
    <property type="evidence" value="ECO:0007669"/>
    <property type="project" value="InterPro"/>
</dbReference>
<dbReference type="InterPro" id="IPR023796">
    <property type="entry name" value="Serpin_dom"/>
</dbReference>
<keyword evidence="3" id="KW-0722">Serine protease inhibitor</keyword>
<proteinExistence type="inferred from homology"/>
<dbReference type="SMART" id="SM00093">
    <property type="entry name" value="SERPIN"/>
    <property type="match status" value="1"/>
</dbReference>
<dbReference type="Gene3D" id="2.30.39.10">
    <property type="entry name" value="Alpha-1-antitrypsin, domain 1"/>
    <property type="match status" value="2"/>
</dbReference>
<evidence type="ECO:0000256" key="2">
    <source>
        <dbReference type="ARBA" id="ARBA00022690"/>
    </source>
</evidence>
<dbReference type="Pfam" id="PF00079">
    <property type="entry name" value="Serpin"/>
    <property type="match status" value="1"/>
</dbReference>
<protein>
    <recommendedName>
        <fullName evidence="5">Serpin domain-containing protein</fullName>
    </recommendedName>
</protein>
<evidence type="ECO:0000256" key="3">
    <source>
        <dbReference type="ARBA" id="ARBA00022900"/>
    </source>
</evidence>